<keyword evidence="3" id="KW-0067">ATP-binding</keyword>
<evidence type="ECO:0000313" key="3">
    <source>
        <dbReference type="EMBL" id="QXJ22574.1"/>
    </source>
</evidence>
<keyword evidence="1" id="KW-0808">Transferase</keyword>
<feature type="domain" description="Histidine kinase/HSP90-like ATPase" evidence="2">
    <location>
        <begin position="14"/>
        <end position="105"/>
    </location>
</feature>
<keyword evidence="1" id="KW-0418">Kinase</keyword>
<dbReference type="EMBL" id="CP059572">
    <property type="protein sequence ID" value="QXJ22574.1"/>
    <property type="molecule type" value="Genomic_DNA"/>
</dbReference>
<keyword evidence="3" id="KW-0547">Nucleotide-binding</keyword>
<accession>A0ABX8QUT0</accession>
<dbReference type="InterPro" id="IPR003594">
    <property type="entry name" value="HATPase_dom"/>
</dbReference>
<dbReference type="RefSeq" id="WP_231335849.1">
    <property type="nucleotide sequence ID" value="NZ_CP059572.1"/>
</dbReference>
<dbReference type="InterPro" id="IPR036890">
    <property type="entry name" value="HATPase_C_sf"/>
</dbReference>
<evidence type="ECO:0000313" key="4">
    <source>
        <dbReference type="Proteomes" id="UP001049518"/>
    </source>
</evidence>
<keyword evidence="1" id="KW-0723">Serine/threonine-protein kinase</keyword>
<dbReference type="InterPro" id="IPR050267">
    <property type="entry name" value="Anti-sigma-factor_SerPK"/>
</dbReference>
<dbReference type="SUPFAM" id="SSF55874">
    <property type="entry name" value="ATPase domain of HSP90 chaperone/DNA topoisomerase II/histidine kinase"/>
    <property type="match status" value="1"/>
</dbReference>
<dbReference type="PANTHER" id="PTHR35526">
    <property type="entry name" value="ANTI-SIGMA-F FACTOR RSBW-RELATED"/>
    <property type="match status" value="1"/>
</dbReference>
<name>A0ABX8QUT0_9ACTN</name>
<reference evidence="3" key="1">
    <citation type="submission" date="2020-07" db="EMBL/GenBank/DDBJ databases">
        <authorList>
            <person name="Tarantini F.S."/>
            <person name="Hong K.W."/>
            <person name="Chan K.G."/>
        </authorList>
    </citation>
    <scope>NUCLEOTIDE SEQUENCE</scope>
    <source>
        <strain evidence="3">32-07</strain>
    </source>
</reference>
<dbReference type="CDD" id="cd16936">
    <property type="entry name" value="HATPase_RsbW-like"/>
    <property type="match status" value="1"/>
</dbReference>
<dbReference type="Proteomes" id="UP001049518">
    <property type="component" value="Chromosome"/>
</dbReference>
<dbReference type="Gene3D" id="3.30.565.10">
    <property type="entry name" value="Histidine kinase-like ATPase, C-terminal domain"/>
    <property type="match status" value="1"/>
</dbReference>
<evidence type="ECO:0000259" key="2">
    <source>
        <dbReference type="Pfam" id="PF13581"/>
    </source>
</evidence>
<keyword evidence="4" id="KW-1185">Reference proteome</keyword>
<dbReference type="PANTHER" id="PTHR35526:SF3">
    <property type="entry name" value="ANTI-SIGMA-F FACTOR RSBW"/>
    <property type="match status" value="1"/>
</dbReference>
<organism evidence="3 4">
    <name type="scientific">Actinomadura graeca</name>
    <dbReference type="NCBI Taxonomy" id="2750812"/>
    <lineage>
        <taxon>Bacteria</taxon>
        <taxon>Bacillati</taxon>
        <taxon>Actinomycetota</taxon>
        <taxon>Actinomycetes</taxon>
        <taxon>Streptosporangiales</taxon>
        <taxon>Thermomonosporaceae</taxon>
        <taxon>Actinomadura</taxon>
    </lineage>
</organism>
<protein>
    <submittedName>
        <fullName evidence="3">ATP-binding protein</fullName>
    </submittedName>
</protein>
<proteinExistence type="predicted"/>
<dbReference type="Pfam" id="PF13581">
    <property type="entry name" value="HATPase_c_2"/>
    <property type="match status" value="1"/>
</dbReference>
<gene>
    <name evidence="3" type="ORF">AGRA3207_003594</name>
</gene>
<dbReference type="GO" id="GO:0005524">
    <property type="term" value="F:ATP binding"/>
    <property type="evidence" value="ECO:0007669"/>
    <property type="project" value="UniProtKB-KW"/>
</dbReference>
<sequence length="130" mass="14437">MDDETKHEMVVKQDPEVVAEVREFVRLVIGQWDMDGFVPCLVASELVTNALRHASPQDGDVTLRLDRTEDGTLWIEVQDGTSTKLPEIQEPDLTSEVGRGLVLVDYFSLCWGVRPLADKAGKVVFAVVTP</sequence>
<evidence type="ECO:0000256" key="1">
    <source>
        <dbReference type="ARBA" id="ARBA00022527"/>
    </source>
</evidence>